<evidence type="ECO:0000313" key="1">
    <source>
        <dbReference type="EMBL" id="AEI42453.1"/>
    </source>
</evidence>
<evidence type="ECO:0000313" key="2">
    <source>
        <dbReference type="Proteomes" id="UP000006620"/>
    </source>
</evidence>
<accession>F8F905</accession>
<sequence length="139" mass="15675">MQKLCKCGNQMNIRLRTVMYQNKVEIENVPIFSCESCSRNEVFAEIKPELTGLIGSLGGKPGKQQVHFDEISEVAHLMVKVTEKNRASDPVESIIRERINELLDLLLLAQSLGDEAWAQDVRGRLEQITKHSLAVQDLT</sequence>
<dbReference type="RefSeq" id="WP_013917609.1">
    <property type="nucleotide sequence ID" value="NC_015690.1"/>
</dbReference>
<organism evidence="1 2">
    <name type="scientific">Paenibacillus mucilaginosus (strain KNP414)</name>
    <dbReference type="NCBI Taxonomy" id="1036673"/>
    <lineage>
        <taxon>Bacteria</taxon>
        <taxon>Bacillati</taxon>
        <taxon>Bacillota</taxon>
        <taxon>Bacilli</taxon>
        <taxon>Bacillales</taxon>
        <taxon>Paenibacillaceae</taxon>
        <taxon>Paenibacillus</taxon>
    </lineage>
</organism>
<dbReference type="KEGG" id="pms:KNP414_03915"/>
<reference evidence="2" key="1">
    <citation type="submission" date="2011-06" db="EMBL/GenBank/DDBJ databases">
        <title>Complete genome sequence of Paenibacillus mucilaginosus KNP414.</title>
        <authorList>
            <person name="Wang J."/>
            <person name="Hu S."/>
            <person name="Hu X."/>
            <person name="Zhang B."/>
            <person name="Dong D."/>
            <person name="Zhang S."/>
            <person name="Zhao K."/>
            <person name="Wu D."/>
        </authorList>
    </citation>
    <scope>NUCLEOTIDE SEQUENCE [LARGE SCALE GENOMIC DNA]</scope>
    <source>
        <strain evidence="2">KNP414</strain>
    </source>
</reference>
<gene>
    <name evidence="1" type="ordered locus">KNP414_03915</name>
</gene>
<reference evidence="1 2" key="2">
    <citation type="journal article" date="2013" name="Genome Announc.">
        <title>Genome Sequence of Growth-Improving Paenibacillus mucilaginosus Strain KNP414.</title>
        <authorList>
            <person name="Lu J.J."/>
            <person name="Wang J.F."/>
            <person name="Hu X.F."/>
        </authorList>
    </citation>
    <scope>NUCLEOTIDE SEQUENCE [LARGE SCALE GENOMIC DNA]</scope>
    <source>
        <strain evidence="1 2">KNP414</strain>
    </source>
</reference>
<dbReference type="AlphaFoldDB" id="F8F905"/>
<name>F8F905_PAEMK</name>
<dbReference type="PATRIC" id="fig|1036673.3.peg.3598"/>
<protein>
    <submittedName>
        <fullName evidence="1">Uncharacterized protein</fullName>
    </submittedName>
</protein>
<dbReference type="Proteomes" id="UP000006620">
    <property type="component" value="Chromosome"/>
</dbReference>
<dbReference type="EMBL" id="CP002869">
    <property type="protein sequence ID" value="AEI42453.1"/>
    <property type="molecule type" value="Genomic_DNA"/>
</dbReference>
<dbReference type="HOGENOM" id="CLU_147364_0_0_9"/>
<proteinExistence type="predicted"/>